<name>A0ABM7N142_ERWRD</name>
<sequence length="146" mass="16577">MSVVKFNAIVKADTHRVWQTLSQFGRISEWHPAIRSSEIEENQPDGLPGCKRRLVLDNGAVLREQLLMLDEGSQAFSYRFIESPLAVDNYVASVSLIPLTGKEETVIVWQASFEARSRDETQKMEDVVMHLIMSGHNSLADYLQQQ</sequence>
<evidence type="ECO:0000313" key="2">
    <source>
        <dbReference type="Proteomes" id="UP000677515"/>
    </source>
</evidence>
<dbReference type="RefSeq" id="WP_133842023.1">
    <property type="nucleotide sequence ID" value="NZ_AP024329.1"/>
</dbReference>
<dbReference type="Gene3D" id="3.30.530.20">
    <property type="match status" value="1"/>
</dbReference>
<dbReference type="CDD" id="cd07821">
    <property type="entry name" value="PYR_PYL_RCAR_like"/>
    <property type="match status" value="1"/>
</dbReference>
<dbReference type="InterPro" id="IPR023393">
    <property type="entry name" value="START-like_dom_sf"/>
</dbReference>
<proteinExistence type="predicted"/>
<dbReference type="InterPro" id="IPR019587">
    <property type="entry name" value="Polyketide_cyclase/dehydratase"/>
</dbReference>
<dbReference type="Pfam" id="PF10604">
    <property type="entry name" value="Polyketide_cyc2"/>
    <property type="match status" value="1"/>
</dbReference>
<organism evidence="1 2">
    <name type="scientific">Erwinia rhapontici</name>
    <name type="common">Pectobacterium rhapontici</name>
    <dbReference type="NCBI Taxonomy" id="55212"/>
    <lineage>
        <taxon>Bacteria</taxon>
        <taxon>Pseudomonadati</taxon>
        <taxon>Pseudomonadota</taxon>
        <taxon>Gammaproteobacteria</taxon>
        <taxon>Enterobacterales</taxon>
        <taxon>Erwiniaceae</taxon>
        <taxon>Erwinia</taxon>
    </lineage>
</organism>
<dbReference type="PANTHER" id="PTHR39332:SF7">
    <property type="entry name" value="SRPBCC FAMILY PROTEIN"/>
    <property type="match status" value="1"/>
</dbReference>
<dbReference type="SUPFAM" id="SSF55961">
    <property type="entry name" value="Bet v1-like"/>
    <property type="match status" value="1"/>
</dbReference>
<dbReference type="Proteomes" id="UP000677515">
    <property type="component" value="Chromosome"/>
</dbReference>
<dbReference type="PANTHER" id="PTHR39332">
    <property type="entry name" value="BLL4707 PROTEIN"/>
    <property type="match status" value="1"/>
</dbReference>
<gene>
    <name evidence="1" type="ORF">ERHA53_24530</name>
</gene>
<evidence type="ECO:0000313" key="1">
    <source>
        <dbReference type="EMBL" id="BCQ35110.1"/>
    </source>
</evidence>
<accession>A0ABM7N142</accession>
<reference evidence="1 2" key="1">
    <citation type="submission" date="2021-01" db="EMBL/GenBank/DDBJ databases">
        <title>Complete genome sequence of Erwinia rhapontici MAFF 311153.</title>
        <authorList>
            <person name="Morohoshi T."/>
            <person name="Someya N."/>
        </authorList>
    </citation>
    <scope>NUCLEOTIDE SEQUENCE [LARGE SCALE GENOMIC DNA]</scope>
    <source>
        <strain evidence="1 2">MAFF 311153</strain>
    </source>
</reference>
<protein>
    <submittedName>
        <fullName evidence="1">Polyketide cyclase</fullName>
    </submittedName>
</protein>
<dbReference type="EMBL" id="AP024329">
    <property type="protein sequence ID" value="BCQ35110.1"/>
    <property type="molecule type" value="Genomic_DNA"/>
</dbReference>
<keyword evidence="2" id="KW-1185">Reference proteome</keyword>